<dbReference type="InterPro" id="IPR003661">
    <property type="entry name" value="HisK_dim/P_dom"/>
</dbReference>
<dbReference type="SUPFAM" id="SSF47384">
    <property type="entry name" value="Homodimeric domain of signal transducing histidine kinase"/>
    <property type="match status" value="1"/>
</dbReference>
<dbReference type="EC" id="2.7.13.3" evidence="3"/>
<name>A0A8J6UI10_9BACT</name>
<feature type="transmembrane region" description="Helical" evidence="9">
    <location>
        <begin position="206"/>
        <end position="226"/>
    </location>
</feature>
<dbReference type="Gene3D" id="3.30.450.290">
    <property type="match status" value="1"/>
</dbReference>
<keyword evidence="9" id="KW-0472">Membrane</keyword>
<protein>
    <recommendedName>
        <fullName evidence="3">histidine kinase</fullName>
        <ecNumber evidence="3">2.7.13.3</ecNumber>
    </recommendedName>
</protein>
<comment type="catalytic activity">
    <reaction evidence="1">
        <text>ATP + protein L-histidine = ADP + protein N-phospho-L-histidine.</text>
        <dbReference type="EC" id="2.7.13.3"/>
    </reaction>
</comment>
<feature type="domain" description="HAMP" evidence="11">
    <location>
        <begin position="228"/>
        <end position="280"/>
    </location>
</feature>
<dbReference type="CDD" id="cd00082">
    <property type="entry name" value="HisKA"/>
    <property type="match status" value="1"/>
</dbReference>
<dbReference type="Pfam" id="PF00512">
    <property type="entry name" value="HisKA"/>
    <property type="match status" value="1"/>
</dbReference>
<evidence type="ECO:0000256" key="4">
    <source>
        <dbReference type="ARBA" id="ARBA00022553"/>
    </source>
</evidence>
<keyword evidence="6" id="KW-0418">Kinase</keyword>
<keyword evidence="13" id="KW-1185">Reference proteome</keyword>
<dbReference type="PRINTS" id="PR00344">
    <property type="entry name" value="BCTRLSENSOR"/>
</dbReference>
<dbReference type="SMART" id="SM00388">
    <property type="entry name" value="HisKA"/>
    <property type="match status" value="1"/>
</dbReference>
<dbReference type="PROSITE" id="PS50885">
    <property type="entry name" value="HAMP"/>
    <property type="match status" value="1"/>
</dbReference>
<feature type="domain" description="Histidine kinase" evidence="10">
    <location>
        <begin position="313"/>
        <end position="534"/>
    </location>
</feature>
<evidence type="ECO:0000259" key="10">
    <source>
        <dbReference type="PROSITE" id="PS50109"/>
    </source>
</evidence>
<dbReference type="EMBL" id="JACWUN010000004">
    <property type="protein sequence ID" value="MBD1400080.1"/>
    <property type="molecule type" value="Genomic_DNA"/>
</dbReference>
<evidence type="ECO:0000256" key="9">
    <source>
        <dbReference type="SAM" id="Phobius"/>
    </source>
</evidence>
<dbReference type="Pfam" id="PF11845">
    <property type="entry name" value="Tll0287-like"/>
    <property type="match status" value="1"/>
</dbReference>
<dbReference type="SMART" id="SM00304">
    <property type="entry name" value="HAMP"/>
    <property type="match status" value="1"/>
</dbReference>
<dbReference type="AlphaFoldDB" id="A0A8J6UI10"/>
<reference evidence="12" key="1">
    <citation type="submission" date="2020-09" db="EMBL/GenBank/DDBJ databases">
        <title>Pelobacter alkaliphilus sp. nov., a novel anaerobic arsenate-reducing bacterium from terrestrial mud volcano.</title>
        <authorList>
            <person name="Khomyakova M.A."/>
            <person name="Merkel A.Y."/>
            <person name="Slobodkin A.I."/>
        </authorList>
    </citation>
    <scope>NUCLEOTIDE SEQUENCE</scope>
    <source>
        <strain evidence="12">M08fum</strain>
    </source>
</reference>
<evidence type="ECO:0000256" key="1">
    <source>
        <dbReference type="ARBA" id="ARBA00000085"/>
    </source>
</evidence>
<proteinExistence type="predicted"/>
<evidence type="ECO:0000256" key="2">
    <source>
        <dbReference type="ARBA" id="ARBA00004370"/>
    </source>
</evidence>
<dbReference type="GO" id="GO:0016020">
    <property type="term" value="C:membrane"/>
    <property type="evidence" value="ECO:0007669"/>
    <property type="project" value="UniProtKB-SubCell"/>
</dbReference>
<dbReference type="PANTHER" id="PTHR43711">
    <property type="entry name" value="TWO-COMPONENT HISTIDINE KINASE"/>
    <property type="match status" value="1"/>
</dbReference>
<dbReference type="InterPro" id="IPR021796">
    <property type="entry name" value="Tll0287-like_dom"/>
</dbReference>
<dbReference type="InterPro" id="IPR003594">
    <property type="entry name" value="HATPase_dom"/>
</dbReference>
<dbReference type="InterPro" id="IPR036890">
    <property type="entry name" value="HATPase_C_sf"/>
</dbReference>
<dbReference type="FunFam" id="3.30.565.10:FF:000006">
    <property type="entry name" value="Sensor histidine kinase WalK"/>
    <property type="match status" value="1"/>
</dbReference>
<evidence type="ECO:0000256" key="8">
    <source>
        <dbReference type="SAM" id="Coils"/>
    </source>
</evidence>
<evidence type="ECO:0000256" key="5">
    <source>
        <dbReference type="ARBA" id="ARBA00022679"/>
    </source>
</evidence>
<gene>
    <name evidence="12" type="ORF">ICT70_05275</name>
</gene>
<dbReference type="CDD" id="cd00075">
    <property type="entry name" value="HATPase"/>
    <property type="match status" value="1"/>
</dbReference>
<dbReference type="Gene3D" id="3.30.565.10">
    <property type="entry name" value="Histidine kinase-like ATPase, C-terminal domain"/>
    <property type="match status" value="1"/>
</dbReference>
<keyword evidence="9" id="KW-1133">Transmembrane helix</keyword>
<organism evidence="12 13">
    <name type="scientific">Pelovirga terrestris</name>
    <dbReference type="NCBI Taxonomy" id="2771352"/>
    <lineage>
        <taxon>Bacteria</taxon>
        <taxon>Pseudomonadati</taxon>
        <taxon>Thermodesulfobacteriota</taxon>
        <taxon>Desulfuromonadia</taxon>
        <taxon>Geobacterales</taxon>
        <taxon>Geobacteraceae</taxon>
        <taxon>Pelovirga</taxon>
    </lineage>
</organism>
<dbReference type="Pfam" id="PF02518">
    <property type="entry name" value="HATPase_c"/>
    <property type="match status" value="1"/>
</dbReference>
<evidence type="ECO:0000313" key="12">
    <source>
        <dbReference type="EMBL" id="MBD1400080.1"/>
    </source>
</evidence>
<dbReference type="PROSITE" id="PS50109">
    <property type="entry name" value="HIS_KIN"/>
    <property type="match status" value="1"/>
</dbReference>
<sequence length="538" mass="60438">MRMSLSYKLVIGCSLILLVSLSSTFYIINERQQQLIIRQAENEARAIFQQIVIMRRWIADHGGVFVEQLPWAQEGPPAQPESVSSEARRYARKTPAMVTKELVSYAREKELYWFHITSLQLTNPENFPDEFERAALLRFEDEPLQEIIAMEEMDRVAYLRYISPLYVEEACLSCHSGYEVGGVRGAISVTLPLGKIFAEAKANRNLMFGVMLLLVIFLSSTLLFFLRRMVLIPVDELTTSIRHFSEKGPPPGAIVRSGDEFEELSRSFEEMAASLSDYQQGLEDKIRNATAELQHLNQQIYTASERKSEFLARAAHELRTPLTSIKGAMEYITARLKQKTTTTASPPDDLLEFFEIAQKNTDRLIRMVQTMLDIEYIETGAERALNLTQVNLVDIINESIQSFTYDAAHHRLDLCPLPPDLPHIEADEDRLRQVLTNLLGNAVKFAGEGTAITVCAGAKEDVIQVKVCNLGKSIPMEQREKVFERFYRSGDKGGSGLGLAICRAIISAHGGTIGITDPDAGSGVCVYFTLPLHSHNKE</sequence>
<dbReference type="GO" id="GO:0000155">
    <property type="term" value="F:phosphorelay sensor kinase activity"/>
    <property type="evidence" value="ECO:0007669"/>
    <property type="project" value="InterPro"/>
</dbReference>
<keyword evidence="7" id="KW-0902">Two-component regulatory system</keyword>
<evidence type="ECO:0000259" key="11">
    <source>
        <dbReference type="PROSITE" id="PS50885"/>
    </source>
</evidence>
<dbReference type="InterPro" id="IPR036097">
    <property type="entry name" value="HisK_dim/P_sf"/>
</dbReference>
<keyword evidence="9" id="KW-0812">Transmembrane</keyword>
<dbReference type="PANTHER" id="PTHR43711:SF1">
    <property type="entry name" value="HISTIDINE KINASE 1"/>
    <property type="match status" value="1"/>
</dbReference>
<dbReference type="CDD" id="cd06225">
    <property type="entry name" value="HAMP"/>
    <property type="match status" value="1"/>
</dbReference>
<evidence type="ECO:0000256" key="7">
    <source>
        <dbReference type="ARBA" id="ARBA00023012"/>
    </source>
</evidence>
<dbReference type="InterPro" id="IPR050736">
    <property type="entry name" value="Sensor_HK_Regulatory"/>
</dbReference>
<comment type="subcellular location">
    <subcellularLocation>
        <location evidence="2">Membrane</location>
    </subcellularLocation>
</comment>
<evidence type="ECO:0000256" key="6">
    <source>
        <dbReference type="ARBA" id="ARBA00022777"/>
    </source>
</evidence>
<keyword evidence="5" id="KW-0808">Transferase</keyword>
<accession>A0A8J6UI10</accession>
<evidence type="ECO:0000313" key="13">
    <source>
        <dbReference type="Proteomes" id="UP000632828"/>
    </source>
</evidence>
<dbReference type="InterPro" id="IPR004358">
    <property type="entry name" value="Sig_transdc_His_kin-like_C"/>
</dbReference>
<keyword evidence="4" id="KW-0597">Phosphoprotein</keyword>
<dbReference type="Gene3D" id="1.10.287.130">
    <property type="match status" value="1"/>
</dbReference>
<comment type="caution">
    <text evidence="12">The sequence shown here is derived from an EMBL/GenBank/DDBJ whole genome shotgun (WGS) entry which is preliminary data.</text>
</comment>
<feature type="coiled-coil region" evidence="8">
    <location>
        <begin position="279"/>
        <end position="306"/>
    </location>
</feature>
<evidence type="ECO:0000256" key="3">
    <source>
        <dbReference type="ARBA" id="ARBA00012438"/>
    </source>
</evidence>
<dbReference type="SMART" id="SM00387">
    <property type="entry name" value="HATPase_c"/>
    <property type="match status" value="1"/>
</dbReference>
<dbReference type="SUPFAM" id="SSF55874">
    <property type="entry name" value="ATPase domain of HSP90 chaperone/DNA topoisomerase II/histidine kinase"/>
    <property type="match status" value="1"/>
</dbReference>
<dbReference type="Proteomes" id="UP000632828">
    <property type="component" value="Unassembled WGS sequence"/>
</dbReference>
<dbReference type="Gene3D" id="6.10.340.10">
    <property type="match status" value="1"/>
</dbReference>
<keyword evidence="8" id="KW-0175">Coiled coil</keyword>
<dbReference type="InterPro" id="IPR003660">
    <property type="entry name" value="HAMP_dom"/>
</dbReference>
<dbReference type="InterPro" id="IPR005467">
    <property type="entry name" value="His_kinase_dom"/>
</dbReference>